<dbReference type="InterPro" id="IPR050344">
    <property type="entry name" value="Peptidase_M1_aminopeptidases"/>
</dbReference>
<evidence type="ECO:0000256" key="9">
    <source>
        <dbReference type="PIRSR" id="PIRSR634016-3"/>
    </source>
</evidence>
<dbReference type="Pfam" id="PF17900">
    <property type="entry name" value="Peptidase_M1_N"/>
    <property type="match status" value="1"/>
</dbReference>
<dbReference type="GO" id="GO:0006508">
    <property type="term" value="P:proteolysis"/>
    <property type="evidence" value="ECO:0007669"/>
    <property type="project" value="UniProtKB-KW"/>
</dbReference>
<feature type="domain" description="Aminopeptidase N-like N-terminal" evidence="14">
    <location>
        <begin position="16"/>
        <end position="177"/>
    </location>
</feature>
<dbReference type="Gene3D" id="2.60.40.1730">
    <property type="entry name" value="tricorn interacting facor f3 domain"/>
    <property type="match status" value="1"/>
</dbReference>
<dbReference type="Gene3D" id="1.10.390.10">
    <property type="entry name" value="Neutral Protease Domain 2"/>
    <property type="match status" value="1"/>
</dbReference>
<proteinExistence type="inferred from homology"/>
<comment type="caution">
    <text evidence="15">The sequence shown here is derived from an EMBL/GenBank/DDBJ whole genome shotgun (WGS) entry which is preliminary data.</text>
</comment>
<keyword evidence="2 11" id="KW-0031">Aminopeptidase</keyword>
<protein>
    <recommendedName>
        <fullName evidence="11">Aminopeptidase</fullName>
        <ecNumber evidence="11">3.4.11.-</ecNumber>
    </recommendedName>
</protein>
<dbReference type="OrthoDB" id="10031169at2759"/>
<evidence type="ECO:0000256" key="3">
    <source>
        <dbReference type="ARBA" id="ARBA00022670"/>
    </source>
</evidence>
<dbReference type="Gene3D" id="2.60.40.1910">
    <property type="match status" value="1"/>
</dbReference>
<evidence type="ECO:0000256" key="10">
    <source>
        <dbReference type="PIRSR" id="PIRSR634016-4"/>
    </source>
</evidence>
<dbReference type="InterPro" id="IPR042097">
    <property type="entry name" value="Aminopeptidase_N-like_N_sf"/>
</dbReference>
<accession>A0A0L6VRA9</accession>
<dbReference type="FunFam" id="1.25.50.20:FF:000002">
    <property type="entry name" value="Aminopeptidase"/>
    <property type="match status" value="1"/>
</dbReference>
<dbReference type="FunFam" id="1.10.390.10:FF:000006">
    <property type="entry name" value="Puromycin-sensitive aminopeptidase"/>
    <property type="match status" value="1"/>
</dbReference>
<evidence type="ECO:0000259" key="12">
    <source>
        <dbReference type="Pfam" id="PF01433"/>
    </source>
</evidence>
<keyword evidence="7 11" id="KW-0482">Metalloprotease</keyword>
<feature type="active site" description="Proton acceptor" evidence="8">
    <location>
        <position position="244"/>
    </location>
</feature>
<gene>
    <name evidence="15" type="ORF">VP01_122g8</name>
</gene>
<feature type="site" description="Transition state stabilizer" evidence="10">
    <location>
        <position position="330"/>
    </location>
</feature>
<evidence type="ECO:0000256" key="1">
    <source>
        <dbReference type="ARBA" id="ARBA00010136"/>
    </source>
</evidence>
<feature type="binding site" evidence="9">
    <location>
        <position position="266"/>
    </location>
    <ligand>
        <name>Zn(2+)</name>
        <dbReference type="ChEBI" id="CHEBI:29105"/>
        <note>catalytic</note>
    </ligand>
</feature>
<evidence type="ECO:0000313" key="16">
    <source>
        <dbReference type="Proteomes" id="UP000037035"/>
    </source>
</evidence>
<dbReference type="CDD" id="cd09601">
    <property type="entry name" value="M1_APN-Q_like"/>
    <property type="match status" value="1"/>
</dbReference>
<keyword evidence="3 11" id="KW-0645">Protease</keyword>
<keyword evidence="4 9" id="KW-0479">Metal-binding</keyword>
<dbReference type="Proteomes" id="UP000037035">
    <property type="component" value="Unassembled WGS sequence"/>
</dbReference>
<dbReference type="InterPro" id="IPR024571">
    <property type="entry name" value="ERAP1-like_C_dom"/>
</dbReference>
<dbReference type="EMBL" id="LAVV01002555">
    <property type="protein sequence ID" value="KNZ62725.1"/>
    <property type="molecule type" value="Genomic_DNA"/>
</dbReference>
<keyword evidence="6 9" id="KW-0862">Zinc</keyword>
<evidence type="ECO:0000259" key="13">
    <source>
        <dbReference type="Pfam" id="PF11838"/>
    </source>
</evidence>
<dbReference type="STRING" id="27349.A0A0L6VRA9"/>
<dbReference type="PANTHER" id="PTHR11533">
    <property type="entry name" value="PROTEASE M1 ZINC METALLOPROTEASE"/>
    <property type="match status" value="1"/>
</dbReference>
<dbReference type="GO" id="GO:0016020">
    <property type="term" value="C:membrane"/>
    <property type="evidence" value="ECO:0007669"/>
    <property type="project" value="TreeGrafter"/>
</dbReference>
<dbReference type="GO" id="GO:0043171">
    <property type="term" value="P:peptide catabolic process"/>
    <property type="evidence" value="ECO:0007669"/>
    <property type="project" value="TreeGrafter"/>
</dbReference>
<feature type="domain" description="ERAP1-like C-terminal" evidence="13">
    <location>
        <begin position="469"/>
        <end position="773"/>
    </location>
</feature>
<dbReference type="GO" id="GO:0005615">
    <property type="term" value="C:extracellular space"/>
    <property type="evidence" value="ECO:0007669"/>
    <property type="project" value="TreeGrafter"/>
</dbReference>
<evidence type="ECO:0000313" key="15">
    <source>
        <dbReference type="EMBL" id="KNZ62725.1"/>
    </source>
</evidence>
<dbReference type="InterPro" id="IPR014782">
    <property type="entry name" value="Peptidase_M1_dom"/>
</dbReference>
<evidence type="ECO:0000256" key="7">
    <source>
        <dbReference type="ARBA" id="ARBA00023049"/>
    </source>
</evidence>
<feature type="binding site" evidence="9">
    <location>
        <position position="247"/>
    </location>
    <ligand>
        <name>Zn(2+)</name>
        <dbReference type="ChEBI" id="CHEBI:29105"/>
        <note>catalytic</note>
    </ligand>
</feature>
<dbReference type="VEuPathDB" id="FungiDB:VP01_122g8"/>
<evidence type="ECO:0000256" key="4">
    <source>
        <dbReference type="ARBA" id="ARBA00022723"/>
    </source>
</evidence>
<dbReference type="Pfam" id="PF01433">
    <property type="entry name" value="Peptidase_M1"/>
    <property type="match status" value="1"/>
</dbReference>
<keyword evidence="5 11" id="KW-0378">Hydrolase</keyword>
<name>A0A0L6VRA9_9BASI</name>
<dbReference type="Gene3D" id="1.25.50.20">
    <property type="match status" value="1"/>
</dbReference>
<dbReference type="SUPFAM" id="SSF63737">
    <property type="entry name" value="Leukotriene A4 hydrolase N-terminal domain"/>
    <property type="match status" value="1"/>
</dbReference>
<comment type="similarity">
    <text evidence="1 11">Belongs to the peptidase M1 family.</text>
</comment>
<evidence type="ECO:0000256" key="8">
    <source>
        <dbReference type="PIRSR" id="PIRSR634016-1"/>
    </source>
</evidence>
<dbReference type="GO" id="GO:0070006">
    <property type="term" value="F:metalloaminopeptidase activity"/>
    <property type="evidence" value="ECO:0007669"/>
    <property type="project" value="TreeGrafter"/>
</dbReference>
<dbReference type="InterPro" id="IPR045357">
    <property type="entry name" value="Aminopeptidase_N-like_N"/>
</dbReference>
<sequence length="790" mass="87526">MAEGDAKYRLTDHTDLNANPAPIFEGTAEIDLAILEDTDQITFHAAPALEILKVVYQSKSLNSSQPQVIKSIERDEKFERCTVKVDHKLSAGSDAKLGIVYKGVLEGSMMGYYRSTYEFEGKKGFYGLTQFEPTAARRAFPCWDEPAIKATVQVAQITRQGTTALTNTSEISSEPSDGKFPETSLLNSTMLEGIGAQSASADWLDTLVASDFDAGAMENTSVGLFDDASGIAAQKRVVTVQSHEVAHQWFGNIVTMSWWQELWLNEAFATLMGELVIISEVEPSWHAEDDFINAHLSRALDLDGKRSSHAVEVPCPNPEMINQIFDAISYSKGASILKMLANFVGEEKFLHGVSLYLKAHLFGNGTTKDLWSGITKATGQDINKIMSNWTGKVGFPVLSVIEEADGLKISQKRFLSTGDPKPEEDETLWFVPLEIKVVDNSGTVTVKHDALDCQREAKIALPNPQSVTYKLNADTCGVYRVCYPAERLQELGKEIAKPTSSFSVADKMGLIQDAIVLAQAGYSSTSSALDILFPLGGERNYLVWSEIYAAINSISAILWEQDQQVIEGFNKFQRQLVSSLAEEIGFDTLPTDDQDQIQLRVTILGAAALAKDPKVLSEIKSRFAKFVENPSGAKSAIPADLRMLVFSHAVEQGGEKEYEAILKVYKQPSNPSDKIAAMVALCAPKDPQLINRTFDFILSGEVKEQDFMYFFSGLAKNEASRRDMYKFVQKNLEDLLVRFKGNFSIGRLIQYSFDRFTTEADRQSVIEFYKDKESVVIPLFASFNPDFSVM</sequence>
<reference evidence="15 16" key="1">
    <citation type="submission" date="2015-08" db="EMBL/GenBank/DDBJ databases">
        <title>Next Generation Sequencing and Analysis of the Genome of Puccinia sorghi L Schw, the Causal Agent of Maize Common Rust.</title>
        <authorList>
            <person name="Rochi L."/>
            <person name="Burguener G."/>
            <person name="Darino M."/>
            <person name="Turjanski A."/>
            <person name="Kreff E."/>
            <person name="Dieguez M.J."/>
            <person name="Sacco F."/>
        </authorList>
    </citation>
    <scope>NUCLEOTIDE SEQUENCE [LARGE SCALE GENOMIC DNA]</scope>
    <source>
        <strain evidence="15 16">RO10H11247</strain>
    </source>
</reference>
<comment type="cofactor">
    <cofactor evidence="9 11">
        <name>Zn(2+)</name>
        <dbReference type="ChEBI" id="CHEBI:29105"/>
    </cofactor>
    <text evidence="9 11">Binds 1 zinc ion per subunit.</text>
</comment>
<dbReference type="GO" id="GO:0005737">
    <property type="term" value="C:cytoplasm"/>
    <property type="evidence" value="ECO:0007669"/>
    <property type="project" value="TreeGrafter"/>
</dbReference>
<evidence type="ECO:0000256" key="6">
    <source>
        <dbReference type="ARBA" id="ARBA00022833"/>
    </source>
</evidence>
<dbReference type="InterPro" id="IPR027268">
    <property type="entry name" value="Peptidase_M4/M1_CTD_sf"/>
</dbReference>
<dbReference type="Pfam" id="PF11838">
    <property type="entry name" value="ERAP1_C"/>
    <property type="match status" value="1"/>
</dbReference>
<evidence type="ECO:0000259" key="14">
    <source>
        <dbReference type="Pfam" id="PF17900"/>
    </source>
</evidence>
<organism evidence="15 16">
    <name type="scientific">Puccinia sorghi</name>
    <dbReference type="NCBI Taxonomy" id="27349"/>
    <lineage>
        <taxon>Eukaryota</taxon>
        <taxon>Fungi</taxon>
        <taxon>Dikarya</taxon>
        <taxon>Basidiomycota</taxon>
        <taxon>Pucciniomycotina</taxon>
        <taxon>Pucciniomycetes</taxon>
        <taxon>Pucciniales</taxon>
        <taxon>Pucciniaceae</taxon>
        <taxon>Puccinia</taxon>
    </lineage>
</organism>
<dbReference type="EC" id="3.4.11.-" evidence="11"/>
<feature type="binding site" evidence="9">
    <location>
        <position position="243"/>
    </location>
    <ligand>
        <name>Zn(2+)</name>
        <dbReference type="ChEBI" id="CHEBI:29105"/>
        <note>catalytic</note>
    </ligand>
</feature>
<keyword evidence="16" id="KW-1185">Reference proteome</keyword>
<dbReference type="InterPro" id="IPR034016">
    <property type="entry name" value="M1_APN-typ"/>
</dbReference>
<dbReference type="AlphaFoldDB" id="A0A0L6VRA9"/>
<dbReference type="SUPFAM" id="SSF55486">
    <property type="entry name" value="Metalloproteases ('zincins'), catalytic domain"/>
    <property type="match status" value="1"/>
</dbReference>
<dbReference type="GO" id="GO:0042277">
    <property type="term" value="F:peptide binding"/>
    <property type="evidence" value="ECO:0007669"/>
    <property type="project" value="TreeGrafter"/>
</dbReference>
<dbReference type="GO" id="GO:0008270">
    <property type="term" value="F:zinc ion binding"/>
    <property type="evidence" value="ECO:0007669"/>
    <property type="project" value="UniProtKB-UniRule"/>
</dbReference>
<feature type="domain" description="Peptidase M1 membrane alanine aminopeptidase" evidence="12">
    <location>
        <begin position="204"/>
        <end position="389"/>
    </location>
</feature>
<evidence type="ECO:0000256" key="2">
    <source>
        <dbReference type="ARBA" id="ARBA00022438"/>
    </source>
</evidence>
<dbReference type="PANTHER" id="PTHR11533:SF174">
    <property type="entry name" value="PUROMYCIN-SENSITIVE AMINOPEPTIDASE-RELATED"/>
    <property type="match status" value="1"/>
</dbReference>
<evidence type="ECO:0000256" key="5">
    <source>
        <dbReference type="ARBA" id="ARBA00022801"/>
    </source>
</evidence>
<evidence type="ECO:0000256" key="11">
    <source>
        <dbReference type="RuleBase" id="RU364040"/>
    </source>
</evidence>